<keyword evidence="3" id="KW-1185">Reference proteome</keyword>
<name>A0ABS7F9P2_9NEIS</name>
<evidence type="ECO:0000313" key="3">
    <source>
        <dbReference type="Proteomes" id="UP000711178"/>
    </source>
</evidence>
<dbReference type="GeneID" id="89687012"/>
<dbReference type="SUPFAM" id="SSF53850">
    <property type="entry name" value="Periplasmic binding protein-like II"/>
    <property type="match status" value="1"/>
</dbReference>
<dbReference type="Gene3D" id="3.40.190.10">
    <property type="entry name" value="Periplasmic binding protein-like II"/>
    <property type="match status" value="2"/>
</dbReference>
<evidence type="ECO:0000313" key="2">
    <source>
        <dbReference type="EMBL" id="MBW8286812.1"/>
    </source>
</evidence>
<evidence type="ECO:0000256" key="1">
    <source>
        <dbReference type="SAM" id="SignalP"/>
    </source>
</evidence>
<feature type="chain" id="PRO_5047213131" evidence="1">
    <location>
        <begin position="24"/>
        <end position="295"/>
    </location>
</feature>
<organism evidence="2 3">
    <name type="scientific">Chromobacterium subtsugae</name>
    <dbReference type="NCBI Taxonomy" id="251747"/>
    <lineage>
        <taxon>Bacteria</taxon>
        <taxon>Pseudomonadati</taxon>
        <taxon>Pseudomonadota</taxon>
        <taxon>Betaproteobacteria</taxon>
        <taxon>Neisseriales</taxon>
        <taxon>Chromobacteriaceae</taxon>
        <taxon>Chromobacterium</taxon>
    </lineage>
</organism>
<sequence>MNAKTCRLLALILQACCGLRAMAETEIVYPAPESPRDVRHADILELLNGALAHTDKRYGPALARPSLEPMNKNRQLLSLTQGQGLTLMWGSISRELQQKTLPVYIPLRKGLLGYRIALIRRDRQDEFNRTASLADLKKFSLGQGRGWADVDILRGAGFHVITNEYPQLFGMIEARRIDLFPRGINEVYAEYAAHRDQTPSLAVEAHLALHYANPYYFYVAKDNAALAQRLEQGLRLMMRDGSFDEIFWRYNGQAIRQADLAHRGIIEIPSDDTLTPRKVLKDSQLWFDPRGAAYR</sequence>
<dbReference type="RefSeq" id="WP_043575761.1">
    <property type="nucleotide sequence ID" value="NZ_CP142381.1"/>
</dbReference>
<protein>
    <submittedName>
        <fullName evidence="2">Transporter substrate-binding domain-containing protein</fullName>
    </submittedName>
</protein>
<gene>
    <name evidence="2" type="ORF">KIF53_04145</name>
</gene>
<proteinExistence type="predicted"/>
<reference evidence="2 3" key="1">
    <citation type="submission" date="2021-05" db="EMBL/GenBank/DDBJ databases">
        <title>Draft Whole Genome Sequencing Of Biosensor Chromobacterium violaceum Strain CV026 Reveals A Regulatory RNA In Chromobacterium violaceum Phenotype Regulatory Network.</title>
        <authorList>
            <person name="Hong K.W."/>
            <person name="Chan K.G."/>
            <person name="Chang C.-Y."/>
        </authorList>
    </citation>
    <scope>NUCLEOTIDE SEQUENCE [LARGE SCALE GENOMIC DNA]</scope>
    <source>
        <strain evidence="2 3">ATCC 31532</strain>
    </source>
</reference>
<dbReference type="EMBL" id="JAHDTB010000002">
    <property type="protein sequence ID" value="MBW8286812.1"/>
    <property type="molecule type" value="Genomic_DNA"/>
</dbReference>
<feature type="signal peptide" evidence="1">
    <location>
        <begin position="1"/>
        <end position="23"/>
    </location>
</feature>
<accession>A0ABS7F9P2</accession>
<comment type="caution">
    <text evidence="2">The sequence shown here is derived from an EMBL/GenBank/DDBJ whole genome shotgun (WGS) entry which is preliminary data.</text>
</comment>
<keyword evidence="1" id="KW-0732">Signal</keyword>
<dbReference type="Proteomes" id="UP000711178">
    <property type="component" value="Unassembled WGS sequence"/>
</dbReference>